<evidence type="ECO:0000313" key="3">
    <source>
        <dbReference type="Proteomes" id="UP000078428"/>
    </source>
</evidence>
<dbReference type="Proteomes" id="UP000078428">
    <property type="component" value="Unassembled WGS sequence"/>
</dbReference>
<keyword evidence="1" id="KW-1133">Transmembrane helix</keyword>
<accession>A0A178MIB4</accession>
<dbReference type="EMBL" id="LWQT01000078">
    <property type="protein sequence ID" value="OAN47754.1"/>
    <property type="molecule type" value="Genomic_DNA"/>
</dbReference>
<dbReference type="RefSeq" id="WP_152619670.1">
    <property type="nucleotide sequence ID" value="NZ_LWQT01000078.1"/>
</dbReference>
<evidence type="ECO:0000313" key="2">
    <source>
        <dbReference type="EMBL" id="OAN47754.1"/>
    </source>
</evidence>
<reference evidence="2 3" key="1">
    <citation type="submission" date="2016-04" db="EMBL/GenBank/DDBJ databases">
        <title>Draft genome sequence of freshwater magnetotactic bacteria Magnetospirillum marisnigri SP-1 and Magnetospirillum moscoviense BB-1.</title>
        <authorList>
            <person name="Koziaeva V."/>
            <person name="Dziuba M.V."/>
            <person name="Ivanov T.M."/>
            <person name="Kuznetsov B."/>
            <person name="Grouzdev D.S."/>
        </authorList>
    </citation>
    <scope>NUCLEOTIDE SEQUENCE [LARGE SCALE GENOMIC DNA]</scope>
    <source>
        <strain evidence="2 3">SP-1</strain>
    </source>
</reference>
<dbReference type="AlphaFoldDB" id="A0A178MIB4"/>
<organism evidence="2 3">
    <name type="scientific">Paramagnetospirillum marisnigri</name>
    <dbReference type="NCBI Taxonomy" id="1285242"/>
    <lineage>
        <taxon>Bacteria</taxon>
        <taxon>Pseudomonadati</taxon>
        <taxon>Pseudomonadota</taxon>
        <taxon>Alphaproteobacteria</taxon>
        <taxon>Rhodospirillales</taxon>
        <taxon>Magnetospirillaceae</taxon>
        <taxon>Paramagnetospirillum</taxon>
    </lineage>
</organism>
<proteinExistence type="predicted"/>
<protein>
    <submittedName>
        <fullName evidence="2">Uncharacterized protein</fullName>
    </submittedName>
</protein>
<sequence>MAHNNAFGFEEIRRAVNSAGWLRLLLVVAIGLTVAILFVHLFVAIAVGALCILFVHHAVQRAMGPGTRIRLRMPLAMSARLKGWMWRK</sequence>
<keyword evidence="1" id="KW-0812">Transmembrane</keyword>
<name>A0A178MIB4_9PROT</name>
<feature type="transmembrane region" description="Helical" evidence="1">
    <location>
        <begin position="24"/>
        <end position="55"/>
    </location>
</feature>
<keyword evidence="3" id="KW-1185">Reference proteome</keyword>
<gene>
    <name evidence="2" type="ORF">A6A04_20255</name>
</gene>
<comment type="caution">
    <text evidence="2">The sequence shown here is derived from an EMBL/GenBank/DDBJ whole genome shotgun (WGS) entry which is preliminary data.</text>
</comment>
<keyword evidence="1" id="KW-0472">Membrane</keyword>
<dbReference type="OrthoDB" id="7357583at2"/>
<evidence type="ECO:0000256" key="1">
    <source>
        <dbReference type="SAM" id="Phobius"/>
    </source>
</evidence>